<gene>
    <name evidence="3" type="ORF">BU104_13490</name>
</gene>
<feature type="region of interest" description="Disordered" evidence="2">
    <location>
        <begin position="662"/>
        <end position="702"/>
    </location>
</feature>
<feature type="coiled-coil region" evidence="1">
    <location>
        <begin position="334"/>
        <end position="397"/>
    </location>
</feature>
<comment type="caution">
    <text evidence="3">The sequence shown here is derived from an EMBL/GenBank/DDBJ whole genome shotgun (WGS) entry which is preliminary data.</text>
</comment>
<evidence type="ECO:0000256" key="2">
    <source>
        <dbReference type="SAM" id="MobiDB-lite"/>
    </source>
</evidence>
<evidence type="ECO:0000313" key="3">
    <source>
        <dbReference type="EMBL" id="RIM90634.1"/>
    </source>
</evidence>
<accession>A0AAQ0LVN3</accession>
<feature type="coiled-coil region" evidence="1">
    <location>
        <begin position="229"/>
        <end position="267"/>
    </location>
</feature>
<feature type="compositionally biased region" description="Basic and acidic residues" evidence="2">
    <location>
        <begin position="677"/>
        <end position="694"/>
    </location>
</feature>
<organism evidence="3 4">
    <name type="scientific">Staphylococcus xylosus</name>
    <dbReference type="NCBI Taxonomy" id="1288"/>
    <lineage>
        <taxon>Bacteria</taxon>
        <taxon>Bacillati</taxon>
        <taxon>Bacillota</taxon>
        <taxon>Bacilli</taxon>
        <taxon>Bacillales</taxon>
        <taxon>Staphylococcaceae</taxon>
        <taxon>Staphylococcus</taxon>
    </lineage>
</organism>
<dbReference type="EMBL" id="QXUI01000015">
    <property type="protein sequence ID" value="RIM90634.1"/>
    <property type="molecule type" value="Genomic_DNA"/>
</dbReference>
<dbReference type="RefSeq" id="WP_119555637.1">
    <property type="nucleotide sequence ID" value="NZ_QXTZ01000022.1"/>
</dbReference>
<evidence type="ECO:0000313" key="4">
    <source>
        <dbReference type="Proteomes" id="UP000285579"/>
    </source>
</evidence>
<proteinExistence type="predicted"/>
<keyword evidence="1" id="KW-0175">Coiled coil</keyword>
<dbReference type="AlphaFoldDB" id="A0AAQ0LVN3"/>
<sequence>MPKNIPETTRFEYSNEENTRSYSEKIADLRRNDKNINDNVKLRDQYFKIIEDTGYSKNRNEDYLDIQVPISALENRKLEEDMSPEDRAILQQERRDDPTIDDIYEDEELANYQYHENIKDDFEDILSSIDKDSEEYQDIEKVENLITKLTNSDSIELYEFDDFDITLDNPNLDENVYLQFKGENSNYVIDYQNFVEKNDERLKTDDYKEMKNIENNNESTNSIGSITKNNKLEIEYDEYKNKAINLVENSTEDLHTIEKELEKYEFASENYHEYLKDKYTDFNQYLKDNNISNPNEKYLDDLIKNAKVYSNIRFKMEEIDDEYFSEHGKHVPNYIDYNEEIKSTAQNLQKLKSVELEKNVIGLLPKDQQENNYRETLSRLDKNKSTLKEDLKSYISNTKIDNAINSVKKHFENVKVKAEDIQQTFKDLGQWNTDNKFVKNIDTVIDKVKNLSQKNDNKIDINDPKLLEKLQTKFKESNDYINSVDENNRKEDLLKKEKSNYLENTLNIAKPQLLEQSHKISEDVADLTETQKLGLYNFAKDVESLTKDKNYSSYEDMKNNLDTIKITSQIENDLGKEIVDNRRLEYLVSDVKKPAILNTISDNQDHLNQFINKSNESIGNITRSDLKNYQQNANGELDKIQQTNRANDLRNNDLLKKYNSQKQIDTQQEKPSNSQENKNEVQQEDKEEKIEKKQVNRGMNIQ</sequence>
<name>A0AAQ0LVN3_STAXY</name>
<dbReference type="Proteomes" id="UP000285579">
    <property type="component" value="Unassembled WGS sequence"/>
</dbReference>
<feature type="compositionally biased region" description="Polar residues" evidence="2">
    <location>
        <begin position="662"/>
        <end position="676"/>
    </location>
</feature>
<evidence type="ECO:0000256" key="1">
    <source>
        <dbReference type="SAM" id="Coils"/>
    </source>
</evidence>
<protein>
    <submittedName>
        <fullName evidence="3">Uncharacterized protein</fullName>
    </submittedName>
</protein>
<reference evidence="3 4" key="1">
    <citation type="journal article" date="2016" name="Front. Microbiol.">
        <title>Comprehensive Phylogenetic Analysis of Bovine Non-aureus Staphylococci Species Based on Whole-Genome Sequencing.</title>
        <authorList>
            <person name="Naushad S."/>
            <person name="Barkema H.W."/>
            <person name="Luby C."/>
            <person name="Condas L.A."/>
            <person name="Nobrega D.B."/>
            <person name="Carson D.A."/>
            <person name="De Buck J."/>
        </authorList>
    </citation>
    <scope>NUCLEOTIDE SEQUENCE [LARGE SCALE GENOMIC DNA]</scope>
    <source>
        <strain evidence="3 4">SNUC 1349</strain>
    </source>
</reference>